<evidence type="ECO:0000256" key="1">
    <source>
        <dbReference type="ARBA" id="ARBA00004651"/>
    </source>
</evidence>
<evidence type="ECO:0000256" key="2">
    <source>
        <dbReference type="ARBA" id="ARBA00022475"/>
    </source>
</evidence>
<gene>
    <name evidence="10" type="ORF">DCC39_11935</name>
</gene>
<feature type="domain" description="ABC3 transporter permease C-terminal" evidence="8">
    <location>
        <begin position="284"/>
        <end position="396"/>
    </location>
</feature>
<dbReference type="InterPro" id="IPR050250">
    <property type="entry name" value="Macrolide_Exporter_MacB"/>
</dbReference>
<keyword evidence="11" id="KW-1185">Reference proteome</keyword>
<dbReference type="Proteomes" id="UP000245998">
    <property type="component" value="Unassembled WGS sequence"/>
</dbReference>
<evidence type="ECO:0000313" key="10">
    <source>
        <dbReference type="EMBL" id="PWA10096.1"/>
    </source>
</evidence>
<dbReference type="EMBL" id="QCZG01000024">
    <property type="protein sequence ID" value="PWA10096.1"/>
    <property type="molecule type" value="Genomic_DNA"/>
</dbReference>
<feature type="transmembrane region" description="Helical" evidence="7">
    <location>
        <begin position="279"/>
        <end position="304"/>
    </location>
</feature>
<keyword evidence="5 7" id="KW-0472">Membrane</keyword>
<evidence type="ECO:0000256" key="4">
    <source>
        <dbReference type="ARBA" id="ARBA00022989"/>
    </source>
</evidence>
<comment type="caution">
    <text evidence="10">The sequence shown here is derived from an EMBL/GenBank/DDBJ whole genome shotgun (WGS) entry which is preliminary data.</text>
</comment>
<feature type="domain" description="MacB-like periplasmic core" evidence="9">
    <location>
        <begin position="21"/>
        <end position="238"/>
    </location>
</feature>
<keyword evidence="10" id="KW-0067">ATP-binding</keyword>
<dbReference type="GO" id="GO:0005886">
    <property type="term" value="C:plasma membrane"/>
    <property type="evidence" value="ECO:0007669"/>
    <property type="project" value="UniProtKB-SubCell"/>
</dbReference>
<protein>
    <submittedName>
        <fullName evidence="10">Macrolide export ATP-binding/permease MacB</fullName>
    </submittedName>
</protein>
<feature type="transmembrane region" description="Helical" evidence="7">
    <location>
        <begin position="21"/>
        <end position="42"/>
    </location>
</feature>
<feature type="transmembrane region" description="Helical" evidence="7">
    <location>
        <begin position="325"/>
        <end position="354"/>
    </location>
</feature>
<dbReference type="PANTHER" id="PTHR30572">
    <property type="entry name" value="MEMBRANE COMPONENT OF TRANSPORTER-RELATED"/>
    <property type="match status" value="1"/>
</dbReference>
<keyword evidence="10" id="KW-0547">Nucleotide-binding</keyword>
<proteinExistence type="inferred from homology"/>
<dbReference type="Pfam" id="PF02687">
    <property type="entry name" value="FtsX"/>
    <property type="match status" value="1"/>
</dbReference>
<dbReference type="PANTHER" id="PTHR30572:SF4">
    <property type="entry name" value="ABC TRANSPORTER PERMEASE YTRF"/>
    <property type="match status" value="1"/>
</dbReference>
<dbReference type="Pfam" id="PF12704">
    <property type="entry name" value="MacB_PCD"/>
    <property type="match status" value="1"/>
</dbReference>
<evidence type="ECO:0000259" key="9">
    <source>
        <dbReference type="Pfam" id="PF12704"/>
    </source>
</evidence>
<dbReference type="AlphaFoldDB" id="A0A2U1JXZ8"/>
<dbReference type="InterPro" id="IPR025857">
    <property type="entry name" value="MacB_PCD"/>
</dbReference>
<dbReference type="GO" id="GO:0005524">
    <property type="term" value="F:ATP binding"/>
    <property type="evidence" value="ECO:0007669"/>
    <property type="project" value="UniProtKB-KW"/>
</dbReference>
<keyword evidence="4 7" id="KW-1133">Transmembrane helix</keyword>
<evidence type="ECO:0000259" key="8">
    <source>
        <dbReference type="Pfam" id="PF02687"/>
    </source>
</evidence>
<dbReference type="GO" id="GO:0022857">
    <property type="term" value="F:transmembrane transporter activity"/>
    <property type="evidence" value="ECO:0007669"/>
    <property type="project" value="TreeGrafter"/>
</dbReference>
<keyword evidence="3 7" id="KW-0812">Transmembrane</keyword>
<sequence length="403" mass="43916">MGLWESFKIALISIWNHKIRSLLTMLGIIIGVGAVIIIVAIGEGAKEKIKDELFSTDKNAIELYSEPIPPEDGEEEMDSYWEEPIITDQMLEELKSVQGVKSVVGTNQGWGTMMYGEKEGEMEITGVDDNYFSALHIQIVEGRAFSKRDSDTNRIAMIDTVARETFFKESEKAIGEIVDINGSPYKIVGVYESPIPEQYRWAENGEMLMPRTLVSLMFGSPEVANVSILAEDADTISETGMMAADKLTELVGSEDVMYTASSMAEFEEELDTYYGTMTLFIGGIAAISLLVGGIGVMNIMLVSVTERTSEIGLRKAIGASRGRILLQFLIEAVTLTSLGGLLGLGFAATVSFIISQATEFHAVISIPVVIIGIAFSAFIGIVFGIIPANKASKLNPIEALRYE</sequence>
<evidence type="ECO:0000256" key="7">
    <source>
        <dbReference type="SAM" id="Phobius"/>
    </source>
</evidence>
<accession>A0A2U1JXZ8</accession>
<comment type="subcellular location">
    <subcellularLocation>
        <location evidence="1">Cell membrane</location>
        <topology evidence="1">Multi-pass membrane protein</topology>
    </subcellularLocation>
</comment>
<evidence type="ECO:0000256" key="6">
    <source>
        <dbReference type="ARBA" id="ARBA00038076"/>
    </source>
</evidence>
<reference evidence="10 11" key="1">
    <citation type="submission" date="2018-04" db="EMBL/GenBank/DDBJ databases">
        <title>Camelliibacillus theae gen. nov., sp. nov., isolated from Pu'er tea.</title>
        <authorList>
            <person name="Niu L."/>
        </authorList>
    </citation>
    <scope>NUCLEOTIDE SEQUENCE [LARGE SCALE GENOMIC DNA]</scope>
    <source>
        <strain evidence="10 11">T8</strain>
    </source>
</reference>
<name>A0A2U1JXZ8_9BACI</name>
<dbReference type="InterPro" id="IPR003838">
    <property type="entry name" value="ABC3_permease_C"/>
</dbReference>
<keyword evidence="2" id="KW-1003">Cell membrane</keyword>
<organism evidence="10 11">
    <name type="scientific">Pueribacillus theae</name>
    <dbReference type="NCBI Taxonomy" id="2171751"/>
    <lineage>
        <taxon>Bacteria</taxon>
        <taxon>Bacillati</taxon>
        <taxon>Bacillota</taxon>
        <taxon>Bacilli</taxon>
        <taxon>Bacillales</taxon>
        <taxon>Bacillaceae</taxon>
        <taxon>Pueribacillus</taxon>
    </lineage>
</organism>
<feature type="transmembrane region" description="Helical" evidence="7">
    <location>
        <begin position="360"/>
        <end position="386"/>
    </location>
</feature>
<dbReference type="OrthoDB" id="9770036at2"/>
<evidence type="ECO:0000256" key="3">
    <source>
        <dbReference type="ARBA" id="ARBA00022692"/>
    </source>
</evidence>
<comment type="similarity">
    <text evidence="6">Belongs to the ABC-4 integral membrane protein family.</text>
</comment>
<dbReference type="RefSeq" id="WP_116555130.1">
    <property type="nucleotide sequence ID" value="NZ_QCZG01000024.1"/>
</dbReference>
<evidence type="ECO:0000256" key="5">
    <source>
        <dbReference type="ARBA" id="ARBA00023136"/>
    </source>
</evidence>
<evidence type="ECO:0000313" key="11">
    <source>
        <dbReference type="Proteomes" id="UP000245998"/>
    </source>
</evidence>